<proteinExistence type="predicted"/>
<sequence>MLWLVRSAIVMLFPRTELPGAEDCDLDAFLVRFKRDTPFLVWLGTVAGAFLFHFSTLFTVFVPLPAFWLPRNLADRHADRIATTNFYVVRQAVLLVKMCGALCWGADPKVRKAFALPPLGVDPGTWRTP</sequence>
<keyword evidence="1" id="KW-1133">Transmembrane helix</keyword>
<evidence type="ECO:0000313" key="3">
    <source>
        <dbReference type="Proteomes" id="UP000249061"/>
    </source>
</evidence>
<organism evidence="2 3">
    <name type="scientific">Archangium gephyra</name>
    <dbReference type="NCBI Taxonomy" id="48"/>
    <lineage>
        <taxon>Bacteria</taxon>
        <taxon>Pseudomonadati</taxon>
        <taxon>Myxococcota</taxon>
        <taxon>Myxococcia</taxon>
        <taxon>Myxococcales</taxon>
        <taxon>Cystobacterineae</taxon>
        <taxon>Archangiaceae</taxon>
        <taxon>Archangium</taxon>
    </lineage>
</organism>
<dbReference type="Proteomes" id="UP000249061">
    <property type="component" value="Unassembled WGS sequence"/>
</dbReference>
<keyword evidence="1" id="KW-0812">Transmembrane</keyword>
<gene>
    <name evidence="2" type="ORF">DI536_08930</name>
</gene>
<name>A0A2W5TH51_9BACT</name>
<keyword evidence="1" id="KW-0472">Membrane</keyword>
<reference evidence="2 3" key="1">
    <citation type="submission" date="2017-08" db="EMBL/GenBank/DDBJ databases">
        <title>Infants hospitalized years apart are colonized by the same room-sourced microbial strains.</title>
        <authorList>
            <person name="Brooks B."/>
            <person name="Olm M.R."/>
            <person name="Firek B.A."/>
            <person name="Baker R."/>
            <person name="Thomas B.C."/>
            <person name="Morowitz M.J."/>
            <person name="Banfield J.F."/>
        </authorList>
    </citation>
    <scope>NUCLEOTIDE SEQUENCE [LARGE SCALE GENOMIC DNA]</scope>
    <source>
        <strain evidence="2">S2_003_000_R2_14</strain>
    </source>
</reference>
<feature type="transmembrane region" description="Helical" evidence="1">
    <location>
        <begin position="39"/>
        <end position="68"/>
    </location>
</feature>
<comment type="caution">
    <text evidence="2">The sequence shown here is derived from an EMBL/GenBank/DDBJ whole genome shotgun (WGS) entry which is preliminary data.</text>
</comment>
<accession>A0A2W5TH51</accession>
<dbReference type="AlphaFoldDB" id="A0A2W5TH51"/>
<evidence type="ECO:0000313" key="2">
    <source>
        <dbReference type="EMBL" id="PZR14899.1"/>
    </source>
</evidence>
<protein>
    <submittedName>
        <fullName evidence="2">Uncharacterized protein</fullName>
    </submittedName>
</protein>
<evidence type="ECO:0000256" key="1">
    <source>
        <dbReference type="SAM" id="Phobius"/>
    </source>
</evidence>
<dbReference type="EMBL" id="QFQP01000006">
    <property type="protein sequence ID" value="PZR14899.1"/>
    <property type="molecule type" value="Genomic_DNA"/>
</dbReference>